<dbReference type="EMBL" id="LNZH02000126">
    <property type="protein sequence ID" value="OCB90561.1"/>
    <property type="molecule type" value="Genomic_DNA"/>
</dbReference>
<dbReference type="Gene3D" id="3.40.50.720">
    <property type="entry name" value="NAD(P)-binding Rossmann-like Domain"/>
    <property type="match status" value="1"/>
</dbReference>
<dbReference type="GO" id="GO:0006062">
    <property type="term" value="P:sorbitol catabolic process"/>
    <property type="evidence" value="ECO:0007669"/>
    <property type="project" value="TreeGrafter"/>
</dbReference>
<dbReference type="GO" id="GO:0008270">
    <property type="term" value="F:zinc ion binding"/>
    <property type="evidence" value="ECO:0007669"/>
    <property type="project" value="InterPro"/>
</dbReference>
<dbReference type="Pfam" id="PF08240">
    <property type="entry name" value="ADH_N"/>
    <property type="match status" value="1"/>
</dbReference>
<dbReference type="InterPro" id="IPR045306">
    <property type="entry name" value="SDH-like"/>
</dbReference>
<accession>A0A9Q5I2W4</accession>
<name>A0A9Q5I2W4_SANBA</name>
<evidence type="ECO:0000256" key="1">
    <source>
        <dbReference type="ARBA" id="ARBA00001947"/>
    </source>
</evidence>
<evidence type="ECO:0000256" key="4">
    <source>
        <dbReference type="ARBA" id="ARBA00022833"/>
    </source>
</evidence>
<dbReference type="InterPro" id="IPR013154">
    <property type="entry name" value="ADH-like_N"/>
</dbReference>
<evidence type="ECO:0000256" key="6">
    <source>
        <dbReference type="RuleBase" id="RU361277"/>
    </source>
</evidence>
<dbReference type="SUPFAM" id="SSF51735">
    <property type="entry name" value="NAD(P)-binding Rossmann-fold domains"/>
    <property type="match status" value="1"/>
</dbReference>
<evidence type="ECO:0000256" key="2">
    <source>
        <dbReference type="ARBA" id="ARBA00008072"/>
    </source>
</evidence>
<dbReference type="SMART" id="SM00829">
    <property type="entry name" value="PKS_ER"/>
    <property type="match status" value="1"/>
</dbReference>
<dbReference type="SUPFAM" id="SSF50129">
    <property type="entry name" value="GroES-like"/>
    <property type="match status" value="1"/>
</dbReference>
<evidence type="ECO:0000256" key="3">
    <source>
        <dbReference type="ARBA" id="ARBA00022723"/>
    </source>
</evidence>
<dbReference type="Pfam" id="PF00107">
    <property type="entry name" value="ADH_zinc_N"/>
    <property type="match status" value="1"/>
</dbReference>
<dbReference type="Gene3D" id="3.90.180.10">
    <property type="entry name" value="Medium-chain alcohol dehydrogenases, catalytic domain"/>
    <property type="match status" value="1"/>
</dbReference>
<dbReference type="InterPro" id="IPR011032">
    <property type="entry name" value="GroES-like_sf"/>
</dbReference>
<dbReference type="PANTHER" id="PTHR43161:SF25">
    <property type="entry name" value="ALCOHOL DEHYDROGENASE, PUTATIVE (AFU_ORTHOLOGUE AFUA_1G14390)-RELATED"/>
    <property type="match status" value="1"/>
</dbReference>
<keyword evidence="10" id="KW-1185">Reference proteome</keyword>
<keyword evidence="5" id="KW-0560">Oxidoreductase</keyword>
<dbReference type="InterPro" id="IPR002328">
    <property type="entry name" value="ADH_Zn_CS"/>
</dbReference>
<evidence type="ECO:0000256" key="5">
    <source>
        <dbReference type="ARBA" id="ARBA00023002"/>
    </source>
</evidence>
<organism evidence="9 10">
    <name type="scientific">Sanghuangporus baumii</name>
    <name type="common">Phellinus baumii</name>
    <dbReference type="NCBI Taxonomy" id="108892"/>
    <lineage>
        <taxon>Eukaryota</taxon>
        <taxon>Fungi</taxon>
        <taxon>Dikarya</taxon>
        <taxon>Basidiomycota</taxon>
        <taxon>Agaricomycotina</taxon>
        <taxon>Agaricomycetes</taxon>
        <taxon>Hymenochaetales</taxon>
        <taxon>Hymenochaetaceae</taxon>
        <taxon>Sanghuangporus</taxon>
    </lineage>
</organism>
<dbReference type="PROSITE" id="PS00059">
    <property type="entry name" value="ADH_ZINC"/>
    <property type="match status" value="1"/>
</dbReference>
<dbReference type="Proteomes" id="UP000757232">
    <property type="component" value="Unassembled WGS sequence"/>
</dbReference>
<feature type="domain" description="Enoyl reductase (ER)" evidence="7">
    <location>
        <begin position="53"/>
        <end position="416"/>
    </location>
</feature>
<evidence type="ECO:0000313" key="10">
    <source>
        <dbReference type="Proteomes" id="UP000757232"/>
    </source>
</evidence>
<dbReference type="GO" id="GO:0003939">
    <property type="term" value="F:L-iditol 2-dehydrogenase (NAD+) activity"/>
    <property type="evidence" value="ECO:0007669"/>
    <property type="project" value="TreeGrafter"/>
</dbReference>
<evidence type="ECO:0000259" key="7">
    <source>
        <dbReference type="SMART" id="SM00829"/>
    </source>
</evidence>
<comment type="similarity">
    <text evidence="2 6">Belongs to the zinc-containing alcohol dehydrogenase family.</text>
</comment>
<comment type="caution">
    <text evidence="9">The sequence shown here is derived from an EMBL/GenBank/DDBJ whole genome shotgun (WGS) entry which is preliminary data.</text>
</comment>
<dbReference type="CDD" id="cd05285">
    <property type="entry name" value="sorbitol_DH"/>
    <property type="match status" value="1"/>
</dbReference>
<sequence>MPAAISNLNSFSINSNSFLFSRSNIPQALSRSTSSTSQSTLPLPSTSAAVCYGPSDLRVDSRPLWPPAPGEATIALGPTGLCGSDLHYYTHGRNGDFALRAPLVLGHEAAGTVTALGPGVTNLRVGQRVAVECGVMCGDCNKCKEGRYNLCKGMRFASSAKTFPHLDGTLQERMNHPAHLLHPIPENVSLELAALAEPLSVLIHAARRVGLSSKDSTSTTTPKTVLVFGVGAIGLLACTLARARGATRVVALDINQQRLAFAQSNGLADATYCLPLSNKTKSAGATQEEKLLAAKENIMAALQHFDAPDGFDVVFECTGAEPCIQMSIHACATGGRIMLIGMGTSNITLPLSAAATREVDILGSFRYANTYPEALQLLSSGELRGIEKLITHRYRLEDAKEAFELMRRGRDEKGGLVIKVMVGGNASTSGN</sequence>
<comment type="cofactor">
    <cofactor evidence="1 6">
        <name>Zn(2+)</name>
        <dbReference type="ChEBI" id="CHEBI:29105"/>
    </cofactor>
</comment>
<gene>
    <name evidence="9" type="ORF">A7U60_g2239</name>
    <name evidence="8" type="ORF">A7U60_g2760</name>
</gene>
<dbReference type="AlphaFoldDB" id="A0A9Q5I2W4"/>
<dbReference type="InterPro" id="IPR020843">
    <property type="entry name" value="ER"/>
</dbReference>
<evidence type="ECO:0000313" key="9">
    <source>
        <dbReference type="EMBL" id="OCB90561.1"/>
    </source>
</evidence>
<dbReference type="InterPro" id="IPR036291">
    <property type="entry name" value="NAD(P)-bd_dom_sf"/>
</dbReference>
<dbReference type="EMBL" id="LNZH02000143">
    <property type="protein sequence ID" value="OCB90000.1"/>
    <property type="molecule type" value="Genomic_DNA"/>
</dbReference>
<keyword evidence="3 6" id="KW-0479">Metal-binding</keyword>
<dbReference type="OrthoDB" id="5363962at2759"/>
<reference evidence="9" key="1">
    <citation type="submission" date="2016-06" db="EMBL/GenBank/DDBJ databases">
        <title>Draft Genome sequence of the fungus Inonotus baumii.</title>
        <authorList>
            <person name="Zhu H."/>
            <person name="Lin W."/>
        </authorList>
    </citation>
    <scope>NUCLEOTIDE SEQUENCE</scope>
    <source>
        <strain evidence="9">821</strain>
    </source>
</reference>
<keyword evidence="4 6" id="KW-0862">Zinc</keyword>
<evidence type="ECO:0000313" key="8">
    <source>
        <dbReference type="EMBL" id="OCB90000.1"/>
    </source>
</evidence>
<proteinExistence type="inferred from homology"/>
<protein>
    <submittedName>
        <fullName evidence="9">GroES-like protein</fullName>
    </submittedName>
</protein>
<dbReference type="InterPro" id="IPR013149">
    <property type="entry name" value="ADH-like_C"/>
</dbReference>
<dbReference type="PANTHER" id="PTHR43161">
    <property type="entry name" value="SORBITOL DEHYDROGENASE"/>
    <property type="match status" value="1"/>
</dbReference>